<dbReference type="Gene3D" id="3.30.40.10">
    <property type="entry name" value="Zinc/RING finger domain, C3HC4 (zinc finger)"/>
    <property type="match status" value="1"/>
</dbReference>
<evidence type="ECO:0000256" key="2">
    <source>
        <dbReference type="ARBA" id="ARBA00004167"/>
    </source>
</evidence>
<dbReference type="GO" id="GO:0061630">
    <property type="term" value="F:ubiquitin protein ligase activity"/>
    <property type="evidence" value="ECO:0007669"/>
    <property type="project" value="UniProtKB-EC"/>
</dbReference>
<evidence type="ECO:0000259" key="15">
    <source>
        <dbReference type="PROSITE" id="PS50089"/>
    </source>
</evidence>
<evidence type="ECO:0000256" key="9">
    <source>
        <dbReference type="ARBA" id="ARBA00022786"/>
    </source>
</evidence>
<dbReference type="GO" id="GO:0008270">
    <property type="term" value="F:zinc ion binding"/>
    <property type="evidence" value="ECO:0007669"/>
    <property type="project" value="UniProtKB-KW"/>
</dbReference>
<dbReference type="FunFam" id="3.30.40.10:FF:000187">
    <property type="entry name" value="E3 ubiquitin-protein ligase ATL6"/>
    <property type="match status" value="1"/>
</dbReference>
<keyword evidence="10" id="KW-0862">Zinc</keyword>
<dbReference type="PROSITE" id="PS50089">
    <property type="entry name" value="ZF_RING_2"/>
    <property type="match status" value="1"/>
</dbReference>
<dbReference type="InterPro" id="IPR013083">
    <property type="entry name" value="Znf_RING/FYVE/PHD"/>
</dbReference>
<dbReference type="Pfam" id="PF13639">
    <property type="entry name" value="zf-RING_2"/>
    <property type="match status" value="1"/>
</dbReference>
<evidence type="ECO:0000256" key="1">
    <source>
        <dbReference type="ARBA" id="ARBA00000900"/>
    </source>
</evidence>
<accession>A0A6A2YCA1</accession>
<keyword evidence="12" id="KW-0472">Membrane</keyword>
<evidence type="ECO:0000256" key="12">
    <source>
        <dbReference type="ARBA" id="ARBA00023136"/>
    </source>
</evidence>
<name>A0A6A2YCA1_HIBSY</name>
<gene>
    <name evidence="16" type="ORF">F3Y22_tig00112254pilonHSYRG00055</name>
</gene>
<keyword evidence="5" id="KW-0808">Transferase</keyword>
<dbReference type="GO" id="GO:0016020">
    <property type="term" value="C:membrane"/>
    <property type="evidence" value="ECO:0007669"/>
    <property type="project" value="UniProtKB-SubCell"/>
</dbReference>
<organism evidence="16 17">
    <name type="scientific">Hibiscus syriacus</name>
    <name type="common">Rose of Sharon</name>
    <dbReference type="NCBI Taxonomy" id="106335"/>
    <lineage>
        <taxon>Eukaryota</taxon>
        <taxon>Viridiplantae</taxon>
        <taxon>Streptophyta</taxon>
        <taxon>Embryophyta</taxon>
        <taxon>Tracheophyta</taxon>
        <taxon>Spermatophyta</taxon>
        <taxon>Magnoliopsida</taxon>
        <taxon>eudicotyledons</taxon>
        <taxon>Gunneridae</taxon>
        <taxon>Pentapetalae</taxon>
        <taxon>rosids</taxon>
        <taxon>malvids</taxon>
        <taxon>Malvales</taxon>
        <taxon>Malvaceae</taxon>
        <taxon>Malvoideae</taxon>
        <taxon>Hibiscus</taxon>
    </lineage>
</organism>
<evidence type="ECO:0000256" key="4">
    <source>
        <dbReference type="ARBA" id="ARBA00012483"/>
    </source>
</evidence>
<dbReference type="InterPro" id="IPR044600">
    <property type="entry name" value="ATL1/ATL16-like"/>
</dbReference>
<evidence type="ECO:0000256" key="13">
    <source>
        <dbReference type="ARBA" id="ARBA00024209"/>
    </source>
</evidence>
<dbReference type="PANTHER" id="PTHR46913:SF1">
    <property type="entry name" value="RING-H2 FINGER PROTEIN ATL16"/>
    <property type="match status" value="1"/>
</dbReference>
<reference evidence="16" key="1">
    <citation type="submission" date="2019-09" db="EMBL/GenBank/DDBJ databases">
        <title>Draft genome information of white flower Hibiscus syriacus.</title>
        <authorList>
            <person name="Kim Y.-M."/>
        </authorList>
    </citation>
    <scope>NUCLEOTIDE SEQUENCE [LARGE SCALE GENOMIC DNA]</scope>
    <source>
        <strain evidence="16">YM2019G1</strain>
    </source>
</reference>
<dbReference type="EMBL" id="VEPZ02001533">
    <property type="protein sequence ID" value="KAE8669134.1"/>
    <property type="molecule type" value="Genomic_DNA"/>
</dbReference>
<protein>
    <recommendedName>
        <fullName evidence="4">RING-type E3 ubiquitin transferase</fullName>
        <ecNumber evidence="4">2.3.2.27</ecNumber>
    </recommendedName>
</protein>
<dbReference type="GO" id="GO:0016567">
    <property type="term" value="P:protein ubiquitination"/>
    <property type="evidence" value="ECO:0007669"/>
    <property type="project" value="InterPro"/>
</dbReference>
<keyword evidence="6" id="KW-0812">Transmembrane</keyword>
<evidence type="ECO:0000256" key="10">
    <source>
        <dbReference type="ARBA" id="ARBA00022833"/>
    </source>
</evidence>
<evidence type="ECO:0000313" key="17">
    <source>
        <dbReference type="Proteomes" id="UP000436088"/>
    </source>
</evidence>
<evidence type="ECO:0000256" key="11">
    <source>
        <dbReference type="ARBA" id="ARBA00022989"/>
    </source>
</evidence>
<evidence type="ECO:0000313" key="16">
    <source>
        <dbReference type="EMBL" id="KAE8669134.1"/>
    </source>
</evidence>
<comment type="subcellular location">
    <subcellularLocation>
        <location evidence="2">Membrane</location>
        <topology evidence="2">Single-pass membrane protein</topology>
    </subcellularLocation>
</comment>
<keyword evidence="8 14" id="KW-0863">Zinc-finger</keyword>
<comment type="caution">
    <text evidence="16">The sequence shown here is derived from an EMBL/GenBank/DDBJ whole genome shotgun (WGS) entry which is preliminary data.</text>
</comment>
<dbReference type="SMART" id="SM00184">
    <property type="entry name" value="RING"/>
    <property type="match status" value="1"/>
</dbReference>
<sequence>MIRRLMNEKYRSPQFLRIFRQNYGLQWRCTGKASSLLLFLYFVLPLSTAQIQTIAVLPSPTPSDLNGPVASRLNSKLAILMRLTRGLESSVIESFPTFLYSTGKGLKIGKATLECAICLNEFEDDETLRLIPKCSHVFHPDCIDAWLSSHLTCPVCRANLMVKPCGGETITSATVQINGPVSNPENRSNDNNMGEETSAIEIINQEKDIESQEVSLVFPTARATVEGGWYGGAVAVGRWRGVRP</sequence>
<dbReference type="EC" id="2.3.2.27" evidence="4"/>
<evidence type="ECO:0000256" key="5">
    <source>
        <dbReference type="ARBA" id="ARBA00022679"/>
    </source>
</evidence>
<feature type="domain" description="RING-type" evidence="15">
    <location>
        <begin position="115"/>
        <end position="157"/>
    </location>
</feature>
<evidence type="ECO:0000256" key="8">
    <source>
        <dbReference type="ARBA" id="ARBA00022771"/>
    </source>
</evidence>
<dbReference type="PANTHER" id="PTHR46913">
    <property type="entry name" value="RING-H2 FINGER PROTEIN ATL16"/>
    <property type="match status" value="1"/>
</dbReference>
<keyword evidence="7" id="KW-0479">Metal-binding</keyword>
<keyword evidence="11" id="KW-1133">Transmembrane helix</keyword>
<keyword evidence="17" id="KW-1185">Reference proteome</keyword>
<evidence type="ECO:0000256" key="6">
    <source>
        <dbReference type="ARBA" id="ARBA00022692"/>
    </source>
</evidence>
<dbReference type="Proteomes" id="UP000436088">
    <property type="component" value="Unassembled WGS sequence"/>
</dbReference>
<proteinExistence type="inferred from homology"/>
<keyword evidence="9" id="KW-0833">Ubl conjugation pathway</keyword>
<comment type="catalytic activity">
    <reaction evidence="1">
        <text>S-ubiquitinyl-[E2 ubiquitin-conjugating enzyme]-L-cysteine + [acceptor protein]-L-lysine = [E2 ubiquitin-conjugating enzyme]-L-cysteine + N(6)-ubiquitinyl-[acceptor protein]-L-lysine.</text>
        <dbReference type="EC" id="2.3.2.27"/>
    </reaction>
</comment>
<comment type="similarity">
    <text evidence="13">Belongs to the RING-type zinc finger family. ATL subfamily.</text>
</comment>
<evidence type="ECO:0000256" key="7">
    <source>
        <dbReference type="ARBA" id="ARBA00022723"/>
    </source>
</evidence>
<dbReference type="SUPFAM" id="SSF57850">
    <property type="entry name" value="RING/U-box"/>
    <property type="match status" value="1"/>
</dbReference>
<evidence type="ECO:0000256" key="3">
    <source>
        <dbReference type="ARBA" id="ARBA00004906"/>
    </source>
</evidence>
<dbReference type="InterPro" id="IPR001841">
    <property type="entry name" value="Znf_RING"/>
</dbReference>
<dbReference type="AlphaFoldDB" id="A0A6A2YCA1"/>
<evidence type="ECO:0000256" key="14">
    <source>
        <dbReference type="PROSITE-ProRule" id="PRU00175"/>
    </source>
</evidence>
<comment type="pathway">
    <text evidence="3">Protein modification; protein ubiquitination.</text>
</comment>
<dbReference type="CDD" id="cd16461">
    <property type="entry name" value="RING-H2_EL5-like"/>
    <property type="match status" value="1"/>
</dbReference>